<feature type="domain" description="HTH araC/xylS-type" evidence="4">
    <location>
        <begin position="15"/>
        <end position="114"/>
    </location>
</feature>
<protein>
    <submittedName>
        <fullName evidence="5">AraC family transcriptional regulator</fullName>
    </submittedName>
</protein>
<dbReference type="Gene3D" id="1.10.10.60">
    <property type="entry name" value="Homeodomain-like"/>
    <property type="match status" value="1"/>
</dbReference>
<dbReference type="SUPFAM" id="SSF46689">
    <property type="entry name" value="Homeodomain-like"/>
    <property type="match status" value="1"/>
</dbReference>
<dbReference type="PANTHER" id="PTHR40055:SF1">
    <property type="entry name" value="TRANSCRIPTIONAL REGULATOR YGIV-RELATED"/>
    <property type="match status" value="1"/>
</dbReference>
<dbReference type="PANTHER" id="PTHR40055">
    <property type="entry name" value="TRANSCRIPTIONAL REGULATOR YGIV-RELATED"/>
    <property type="match status" value="1"/>
</dbReference>
<dbReference type="RefSeq" id="WP_301370613.1">
    <property type="nucleotide sequence ID" value="NZ_JAQJJF010000017.1"/>
</dbReference>
<proteinExistence type="predicted"/>
<accession>A0AAW7QBM8</accession>
<keyword evidence="2" id="KW-0238">DNA-binding</keyword>
<dbReference type="Pfam" id="PF06445">
    <property type="entry name" value="GyrI-like"/>
    <property type="match status" value="1"/>
</dbReference>
<dbReference type="InterPro" id="IPR018062">
    <property type="entry name" value="HTH_AraC-typ_CS"/>
</dbReference>
<dbReference type="PROSITE" id="PS00041">
    <property type="entry name" value="HTH_ARAC_FAMILY_1"/>
    <property type="match status" value="1"/>
</dbReference>
<dbReference type="Proteomes" id="UP001170364">
    <property type="component" value="Unassembled WGS sequence"/>
</dbReference>
<dbReference type="GO" id="GO:0003700">
    <property type="term" value="F:DNA-binding transcription factor activity"/>
    <property type="evidence" value="ECO:0007669"/>
    <property type="project" value="InterPro"/>
</dbReference>
<dbReference type="InterPro" id="IPR011256">
    <property type="entry name" value="Reg_factor_effector_dom_sf"/>
</dbReference>
<dbReference type="InterPro" id="IPR010499">
    <property type="entry name" value="AraC_E-bd"/>
</dbReference>
<dbReference type="InterPro" id="IPR029442">
    <property type="entry name" value="GyrI-like"/>
</dbReference>
<evidence type="ECO:0000256" key="1">
    <source>
        <dbReference type="ARBA" id="ARBA00023015"/>
    </source>
</evidence>
<sequence length="294" mass="34407">MRKKETFNRHQKLAFKVLEHINRYIDTDINIDYLANELEVDRFHLQKVFKEQFDTNIYETIKSIRLQKASNLLLTNIRSTITEIANSCGYSSQTSFITAFKKKFNQTPKGWRKGGYIKYSDEILKNTSLDLTDKLDYSKLEPKIVKTENLKAYYILVKGYSYTEGGNNWKKIQAWAYTHNINNYLQIGIFHDNPVITHPKDCFYTAAIVPKDLYKEIESNLLTLNIEKGLYATFEISGKLGGVLPVIRWAYHEWLPKSGFETNTKPSFAIFHKNPIFDENNEFEATFYLPIQYT</sequence>
<evidence type="ECO:0000256" key="3">
    <source>
        <dbReference type="ARBA" id="ARBA00023163"/>
    </source>
</evidence>
<organism evidence="5 6">
    <name type="scientific">Aliarcobacter butzleri</name>
    <dbReference type="NCBI Taxonomy" id="28197"/>
    <lineage>
        <taxon>Bacteria</taxon>
        <taxon>Pseudomonadati</taxon>
        <taxon>Campylobacterota</taxon>
        <taxon>Epsilonproteobacteria</taxon>
        <taxon>Campylobacterales</taxon>
        <taxon>Arcobacteraceae</taxon>
        <taxon>Aliarcobacter</taxon>
    </lineage>
</organism>
<dbReference type="InterPro" id="IPR050908">
    <property type="entry name" value="SmbC-like"/>
</dbReference>
<dbReference type="SMART" id="SM00871">
    <property type="entry name" value="AraC_E_bind"/>
    <property type="match status" value="1"/>
</dbReference>
<evidence type="ECO:0000313" key="5">
    <source>
        <dbReference type="EMBL" id="MDN5123712.1"/>
    </source>
</evidence>
<dbReference type="AlphaFoldDB" id="A0AAW7QBM8"/>
<dbReference type="PRINTS" id="PR00032">
    <property type="entry name" value="HTHARAC"/>
</dbReference>
<reference evidence="5" key="2">
    <citation type="submission" date="2023-01" db="EMBL/GenBank/DDBJ databases">
        <authorList>
            <person name="Uljanovas D."/>
        </authorList>
    </citation>
    <scope>NUCLEOTIDE SEQUENCE</scope>
    <source>
        <strain evidence="5">S41</strain>
    </source>
</reference>
<dbReference type="InterPro" id="IPR018060">
    <property type="entry name" value="HTH_AraC"/>
</dbReference>
<dbReference type="InterPro" id="IPR009057">
    <property type="entry name" value="Homeodomain-like_sf"/>
</dbReference>
<evidence type="ECO:0000313" key="6">
    <source>
        <dbReference type="Proteomes" id="UP001170364"/>
    </source>
</evidence>
<comment type="caution">
    <text evidence="5">The sequence shown here is derived from an EMBL/GenBank/DDBJ whole genome shotgun (WGS) entry which is preliminary data.</text>
</comment>
<evidence type="ECO:0000259" key="4">
    <source>
        <dbReference type="PROSITE" id="PS01124"/>
    </source>
</evidence>
<dbReference type="EMBL" id="JAQJJG010000007">
    <property type="protein sequence ID" value="MDN5123712.1"/>
    <property type="molecule type" value="Genomic_DNA"/>
</dbReference>
<keyword evidence="3" id="KW-0804">Transcription</keyword>
<reference evidence="5" key="1">
    <citation type="journal article" date="2023" name="Microorganisms">
        <title>Genomic Characterization of Arcobacter butzleri Strains Isolated from Various Sources in Lithuania.</title>
        <authorList>
            <person name="Uljanovas D."/>
            <person name="Golz G."/>
            <person name="Fleischmann S."/>
            <person name="Kudirkiene E."/>
            <person name="Kasetiene N."/>
            <person name="Grineviciene A."/>
            <person name="Tamuleviciene E."/>
            <person name="Aksomaitiene J."/>
            <person name="Alter T."/>
            <person name="Malakauskas M."/>
        </authorList>
    </citation>
    <scope>NUCLEOTIDE SEQUENCE</scope>
    <source>
        <strain evidence="5">S41</strain>
    </source>
</reference>
<dbReference type="InterPro" id="IPR020449">
    <property type="entry name" value="Tscrpt_reg_AraC-type_HTH"/>
</dbReference>
<dbReference type="Pfam" id="PF12833">
    <property type="entry name" value="HTH_18"/>
    <property type="match status" value="1"/>
</dbReference>
<gene>
    <name evidence="5" type="ORF">PJV93_07300</name>
</gene>
<evidence type="ECO:0000256" key="2">
    <source>
        <dbReference type="ARBA" id="ARBA00023125"/>
    </source>
</evidence>
<dbReference type="SMART" id="SM00342">
    <property type="entry name" value="HTH_ARAC"/>
    <property type="match status" value="1"/>
</dbReference>
<dbReference type="GO" id="GO:0043565">
    <property type="term" value="F:sequence-specific DNA binding"/>
    <property type="evidence" value="ECO:0007669"/>
    <property type="project" value="InterPro"/>
</dbReference>
<dbReference type="SUPFAM" id="SSF55136">
    <property type="entry name" value="Probable bacterial effector-binding domain"/>
    <property type="match status" value="1"/>
</dbReference>
<keyword evidence="1" id="KW-0805">Transcription regulation</keyword>
<dbReference type="PROSITE" id="PS01124">
    <property type="entry name" value="HTH_ARAC_FAMILY_2"/>
    <property type="match status" value="1"/>
</dbReference>
<dbReference type="Gene3D" id="3.20.80.10">
    <property type="entry name" value="Regulatory factor, effector binding domain"/>
    <property type="match status" value="1"/>
</dbReference>
<name>A0AAW7QBM8_9BACT</name>